<name>A0A2M7TRX1_9BACT</name>
<dbReference type="Gene3D" id="3.30.700.10">
    <property type="entry name" value="Glycoprotein, Type 4 Pilin"/>
    <property type="match status" value="1"/>
</dbReference>
<evidence type="ECO:0000313" key="8">
    <source>
        <dbReference type="Proteomes" id="UP000229336"/>
    </source>
</evidence>
<dbReference type="InterPro" id="IPR000983">
    <property type="entry name" value="Bac_GSPG_pilin"/>
</dbReference>
<evidence type="ECO:0000256" key="4">
    <source>
        <dbReference type="ARBA" id="ARBA00022989"/>
    </source>
</evidence>
<dbReference type="InterPro" id="IPR045584">
    <property type="entry name" value="Pilin-like"/>
</dbReference>
<keyword evidence="2" id="KW-0488">Methylation</keyword>
<accession>A0A2M7TRX1</accession>
<dbReference type="Proteomes" id="UP000229336">
    <property type="component" value="Unassembled WGS sequence"/>
</dbReference>
<dbReference type="GO" id="GO:0015628">
    <property type="term" value="P:protein secretion by the type II secretion system"/>
    <property type="evidence" value="ECO:0007669"/>
    <property type="project" value="InterPro"/>
</dbReference>
<dbReference type="Pfam" id="PF07963">
    <property type="entry name" value="N_methyl"/>
    <property type="match status" value="1"/>
</dbReference>
<dbReference type="AlphaFoldDB" id="A0A2M7TRX1"/>
<evidence type="ECO:0000256" key="3">
    <source>
        <dbReference type="ARBA" id="ARBA00022692"/>
    </source>
</evidence>
<protein>
    <recommendedName>
        <fullName evidence="9">Type II secretion system protein GspG C-terminal domain-containing protein</fullName>
    </recommendedName>
</protein>
<dbReference type="SUPFAM" id="SSF54523">
    <property type="entry name" value="Pili subunits"/>
    <property type="match status" value="1"/>
</dbReference>
<keyword evidence="3 6" id="KW-0812">Transmembrane</keyword>
<sequence length="183" mass="20036">MKRRYMGSCVGPRFRGDRGFTLVELLIVISIMMILVTITVTQFQTAKRKAADVARKSDLNGVSKALLMYFADYGKFPVASGPGEIMIGGAALEWGGELIDGDYIYMKVLPRENKIGAPPYCYKVDDNTTPKKYALFTMLENTTDSECHMNGEVGAYSCGNAGDVYCFAYVSPNTSLSSDGTLQ</sequence>
<dbReference type="GO" id="GO:0015627">
    <property type="term" value="C:type II protein secretion system complex"/>
    <property type="evidence" value="ECO:0007669"/>
    <property type="project" value="InterPro"/>
</dbReference>
<dbReference type="NCBIfam" id="TIGR02532">
    <property type="entry name" value="IV_pilin_GFxxxE"/>
    <property type="match status" value="1"/>
</dbReference>
<keyword evidence="5 6" id="KW-0472">Membrane</keyword>
<evidence type="ECO:0008006" key="9">
    <source>
        <dbReference type="Google" id="ProtNLM"/>
    </source>
</evidence>
<evidence type="ECO:0000256" key="1">
    <source>
        <dbReference type="ARBA" id="ARBA00004167"/>
    </source>
</evidence>
<evidence type="ECO:0000313" key="7">
    <source>
        <dbReference type="EMBL" id="PIZ58310.1"/>
    </source>
</evidence>
<dbReference type="GO" id="GO:0016020">
    <property type="term" value="C:membrane"/>
    <property type="evidence" value="ECO:0007669"/>
    <property type="project" value="UniProtKB-SubCell"/>
</dbReference>
<dbReference type="PRINTS" id="PR00813">
    <property type="entry name" value="BCTERIALGSPG"/>
</dbReference>
<gene>
    <name evidence="7" type="ORF">COY20_03870</name>
</gene>
<dbReference type="EMBL" id="PFNX01000070">
    <property type="protein sequence ID" value="PIZ58310.1"/>
    <property type="molecule type" value="Genomic_DNA"/>
</dbReference>
<keyword evidence="4 6" id="KW-1133">Transmembrane helix</keyword>
<evidence type="ECO:0000256" key="5">
    <source>
        <dbReference type="ARBA" id="ARBA00023136"/>
    </source>
</evidence>
<dbReference type="PANTHER" id="PTHR30093:SF44">
    <property type="entry name" value="TYPE II SECRETION SYSTEM CORE PROTEIN G"/>
    <property type="match status" value="1"/>
</dbReference>
<dbReference type="PANTHER" id="PTHR30093">
    <property type="entry name" value="GENERAL SECRETION PATHWAY PROTEIN G"/>
    <property type="match status" value="1"/>
</dbReference>
<feature type="transmembrane region" description="Helical" evidence="6">
    <location>
        <begin position="20"/>
        <end position="40"/>
    </location>
</feature>
<evidence type="ECO:0000256" key="2">
    <source>
        <dbReference type="ARBA" id="ARBA00022481"/>
    </source>
</evidence>
<dbReference type="InterPro" id="IPR012902">
    <property type="entry name" value="N_methyl_site"/>
</dbReference>
<comment type="caution">
    <text evidence="7">The sequence shown here is derived from an EMBL/GenBank/DDBJ whole genome shotgun (WGS) entry which is preliminary data.</text>
</comment>
<organism evidence="7 8">
    <name type="scientific">Candidatus Shapirobacteria bacterium CG_4_10_14_0_2_um_filter_40_12</name>
    <dbReference type="NCBI Taxonomy" id="1974871"/>
    <lineage>
        <taxon>Bacteria</taxon>
        <taxon>Candidatus Shapironibacteriota</taxon>
    </lineage>
</organism>
<evidence type="ECO:0000256" key="6">
    <source>
        <dbReference type="SAM" id="Phobius"/>
    </source>
</evidence>
<dbReference type="PROSITE" id="PS00409">
    <property type="entry name" value="PROKAR_NTER_METHYL"/>
    <property type="match status" value="1"/>
</dbReference>
<comment type="subcellular location">
    <subcellularLocation>
        <location evidence="1">Membrane</location>
        <topology evidence="1">Single-pass membrane protein</topology>
    </subcellularLocation>
</comment>
<proteinExistence type="predicted"/>
<reference evidence="8" key="1">
    <citation type="submission" date="2017-09" db="EMBL/GenBank/DDBJ databases">
        <title>Depth-based differentiation of microbial function through sediment-hosted aquifers and enrichment of novel symbionts in the deep terrestrial subsurface.</title>
        <authorList>
            <person name="Probst A.J."/>
            <person name="Ladd B."/>
            <person name="Jarett J.K."/>
            <person name="Geller-Mcgrath D.E."/>
            <person name="Sieber C.M.K."/>
            <person name="Emerson J.B."/>
            <person name="Anantharaman K."/>
            <person name="Thomas B.C."/>
            <person name="Malmstrom R."/>
            <person name="Stieglmeier M."/>
            <person name="Klingl A."/>
            <person name="Woyke T."/>
            <person name="Ryan C.M."/>
            <person name="Banfield J.F."/>
        </authorList>
    </citation>
    <scope>NUCLEOTIDE SEQUENCE [LARGE SCALE GENOMIC DNA]</scope>
</reference>